<organism evidence="1 2">
    <name type="scientific">Thermus aquaticus (strain ATCC BAA-2747 / Y51MC23)</name>
    <dbReference type="NCBI Taxonomy" id="498848"/>
    <lineage>
        <taxon>Bacteria</taxon>
        <taxon>Thermotogati</taxon>
        <taxon>Deinococcota</taxon>
        <taxon>Deinococci</taxon>
        <taxon>Thermales</taxon>
        <taxon>Thermaceae</taxon>
        <taxon>Thermus</taxon>
    </lineage>
</organism>
<gene>
    <name evidence="1" type="ORF">TO73_2789</name>
</gene>
<keyword evidence="2" id="KW-1185">Reference proteome</keyword>
<protein>
    <submittedName>
        <fullName evidence="1">Uncharacterized protein</fullName>
    </submittedName>
</protein>
<reference evidence="2" key="1">
    <citation type="journal article" date="2015" name="PLoS ONE">
        <title>Complete Genome Sequence of Thermus aquaticus Y51MC23.</title>
        <authorList>
            <person name="Brumm P.J."/>
            <person name="Monsma S."/>
            <person name="Keough B."/>
            <person name="Jasinovica S."/>
            <person name="Ferguson E."/>
            <person name="Schoenfeld T."/>
            <person name="Lodes M."/>
            <person name="Mead D.A."/>
        </authorList>
    </citation>
    <scope>NUCLEOTIDE SEQUENCE [LARGE SCALE GENOMIC DNA]</scope>
    <source>
        <strain evidence="2">BAA-2747 / Y51MC23</strain>
    </source>
</reference>
<keyword evidence="1" id="KW-0614">Plasmid</keyword>
<geneLocation type="plasmid" evidence="1 2">
    <name>pTA69</name>
</geneLocation>
<dbReference type="EMBL" id="CP010825">
    <property type="protein sequence ID" value="ALJ92318.1"/>
    <property type="molecule type" value="Genomic_DNA"/>
</dbReference>
<name>A0ABN4IMX3_THEA5</name>
<dbReference type="Proteomes" id="UP000058660">
    <property type="component" value="Plasmid pTA69"/>
</dbReference>
<accession>A0ABN4IMX3</accession>
<evidence type="ECO:0000313" key="1">
    <source>
        <dbReference type="EMBL" id="ALJ92318.1"/>
    </source>
</evidence>
<sequence length="76" mass="8231">MNGRLEPLNTRGGGAQKAPLSFGIRVFPLWGPRTPDEPRKGKGRALLGVGLEASGLKARGRSFQGARTAFERLRWG</sequence>
<evidence type="ECO:0000313" key="2">
    <source>
        <dbReference type="Proteomes" id="UP000058660"/>
    </source>
</evidence>
<proteinExistence type="predicted"/>